<gene>
    <name evidence="2" type="ORF">FRACYDRAFT_244774</name>
</gene>
<evidence type="ECO:0000256" key="1">
    <source>
        <dbReference type="SAM" id="MobiDB-lite"/>
    </source>
</evidence>
<dbReference type="KEGG" id="fcy:FRACYDRAFT_244774"/>
<organism evidence="2 3">
    <name type="scientific">Fragilariopsis cylindrus CCMP1102</name>
    <dbReference type="NCBI Taxonomy" id="635003"/>
    <lineage>
        <taxon>Eukaryota</taxon>
        <taxon>Sar</taxon>
        <taxon>Stramenopiles</taxon>
        <taxon>Ochrophyta</taxon>
        <taxon>Bacillariophyta</taxon>
        <taxon>Bacillariophyceae</taxon>
        <taxon>Bacillariophycidae</taxon>
        <taxon>Bacillariales</taxon>
        <taxon>Bacillariaceae</taxon>
        <taxon>Fragilariopsis</taxon>
    </lineage>
</organism>
<feature type="region of interest" description="Disordered" evidence="1">
    <location>
        <begin position="129"/>
        <end position="189"/>
    </location>
</feature>
<dbReference type="InParanoid" id="A0A1E7F0P1"/>
<feature type="compositionally biased region" description="Polar residues" evidence="1">
    <location>
        <begin position="139"/>
        <end position="159"/>
    </location>
</feature>
<dbReference type="Proteomes" id="UP000095751">
    <property type="component" value="Unassembled WGS sequence"/>
</dbReference>
<evidence type="ECO:0000313" key="3">
    <source>
        <dbReference type="Proteomes" id="UP000095751"/>
    </source>
</evidence>
<dbReference type="EMBL" id="KV784366">
    <property type="protein sequence ID" value="OEU11656.1"/>
    <property type="molecule type" value="Genomic_DNA"/>
</dbReference>
<sequence>MTFSHIAVSVLFRGNAQLFRPSTAPVRLIASGPTGFASIQEQVNQEDKSTDFVVRFTNYIGADGLNGRILPGLPIHRNAKVVSFKTSSKTTGGTRYKGTFVLKFETIEEAEEFEMCWRLKNGSTASLKADDNAKEEGSHSNNNNLPLKDTTNNVASSTPLKKRKASPMKNGPLRKRVKGRNSSLDLECTDDKKNNGTEFKIDGKIISYKMINTTIERLMRYSTLVISVGPAASACLLYLRIIC</sequence>
<evidence type="ECO:0000313" key="2">
    <source>
        <dbReference type="EMBL" id="OEU11656.1"/>
    </source>
</evidence>
<name>A0A1E7F0P1_9STRA</name>
<dbReference type="AlphaFoldDB" id="A0A1E7F0P1"/>
<keyword evidence="3" id="KW-1185">Reference proteome</keyword>
<protein>
    <submittedName>
        <fullName evidence="2">Uncharacterized protein</fullName>
    </submittedName>
</protein>
<reference evidence="2 3" key="1">
    <citation type="submission" date="2016-09" db="EMBL/GenBank/DDBJ databases">
        <title>Extensive genetic diversity and differential bi-allelic expression allows diatom success in the polar Southern Ocean.</title>
        <authorList>
            <consortium name="DOE Joint Genome Institute"/>
            <person name="Mock T."/>
            <person name="Otillar R.P."/>
            <person name="Strauss J."/>
            <person name="Dupont C."/>
            <person name="Frickenhaus S."/>
            <person name="Maumus F."/>
            <person name="Mcmullan M."/>
            <person name="Sanges R."/>
            <person name="Schmutz J."/>
            <person name="Toseland A."/>
            <person name="Valas R."/>
            <person name="Veluchamy A."/>
            <person name="Ward B.J."/>
            <person name="Allen A."/>
            <person name="Barry K."/>
            <person name="Falciatore A."/>
            <person name="Ferrante M."/>
            <person name="Fortunato A.E."/>
            <person name="Gloeckner G."/>
            <person name="Gruber A."/>
            <person name="Hipkin R."/>
            <person name="Janech M."/>
            <person name="Kroth P."/>
            <person name="Leese F."/>
            <person name="Lindquist E."/>
            <person name="Lyon B.R."/>
            <person name="Martin J."/>
            <person name="Mayer C."/>
            <person name="Parker M."/>
            <person name="Quesneville H."/>
            <person name="Raymond J."/>
            <person name="Uhlig C."/>
            <person name="Valentin K.U."/>
            <person name="Worden A.Z."/>
            <person name="Armbrust E.V."/>
            <person name="Bowler C."/>
            <person name="Green B."/>
            <person name="Moulton V."/>
            <person name="Van Oosterhout C."/>
            <person name="Grigoriev I."/>
        </authorList>
    </citation>
    <scope>NUCLEOTIDE SEQUENCE [LARGE SCALE GENOMIC DNA]</scope>
    <source>
        <strain evidence="2 3">CCMP1102</strain>
    </source>
</reference>
<feature type="compositionally biased region" description="Basic and acidic residues" evidence="1">
    <location>
        <begin position="129"/>
        <end position="138"/>
    </location>
</feature>
<feature type="compositionally biased region" description="Basic residues" evidence="1">
    <location>
        <begin position="160"/>
        <end position="179"/>
    </location>
</feature>
<accession>A0A1E7F0P1</accession>
<proteinExistence type="predicted"/>